<evidence type="ECO:0000256" key="2">
    <source>
        <dbReference type="ARBA" id="ARBA00022692"/>
    </source>
</evidence>
<dbReference type="InterPro" id="IPR013783">
    <property type="entry name" value="Ig-like_fold"/>
</dbReference>
<dbReference type="GO" id="GO:0030246">
    <property type="term" value="F:carbohydrate binding"/>
    <property type="evidence" value="ECO:0007669"/>
    <property type="project" value="UniProtKB-KW"/>
</dbReference>
<keyword evidence="4" id="KW-0130">Cell adhesion</keyword>
<evidence type="ECO:0000256" key="6">
    <source>
        <dbReference type="ARBA" id="ARBA00023136"/>
    </source>
</evidence>
<name>A0A8T2IRW2_9PIPI</name>
<dbReference type="AlphaFoldDB" id="A0A8T2IRW2"/>
<evidence type="ECO:0000256" key="4">
    <source>
        <dbReference type="ARBA" id="ARBA00022889"/>
    </source>
</evidence>
<dbReference type="EMBL" id="JAACNH010000008">
    <property type="protein sequence ID" value="KAG8433790.1"/>
    <property type="molecule type" value="Genomic_DNA"/>
</dbReference>
<feature type="transmembrane region" description="Helical" evidence="8">
    <location>
        <begin position="376"/>
        <end position="396"/>
    </location>
</feature>
<dbReference type="SMART" id="SM00409">
    <property type="entry name" value="IG"/>
    <property type="match status" value="3"/>
</dbReference>
<sequence>MLRYSRYSITAMMVTLWQMPGGACLENVNSQWNKKGPCFAIQTLKSVTVQRGLCVQIPCTFIIDTYRYTLTRDAVGIWYKGDGQSSVAASNNPSLVSVQTKGRFTLTGNVSGGDCSLSITDKLIAGEQVTLTCTAPGHCPGTSPTFTWKGNINPDHVQDYELLMKDDNITDQSNFTFTPSQKDHNTELTCTENTTVCVLEGNSTSIQCDVSSNPKADITWSKEGVIVTNGSNTQSLTLGLHNVSQFDAATYRCSAKNPLGTVNSTVRVSVEYPPKHTIICVNKSEDCPMLHNYSIPVGSLLSLLCTVKSNPPASVLWTRPDHYNMTNNDGLLLMHNVTSSNNGEYICRAQNKHGQSHSSIIIYITGDRHERDLQTFLVSGICLTLILILLTTIIFLTRWRRKKKLLQEDTRVVTSENDYGIIYSNVETSNNGHPDLDKRDDSALVYMNYEEELKYATLDFSKTKPKAAPQTEEVEYSEVIRK</sequence>
<feature type="domain" description="Ig-like" evidence="10">
    <location>
        <begin position="288"/>
        <end position="365"/>
    </location>
</feature>
<dbReference type="InterPro" id="IPR007110">
    <property type="entry name" value="Ig-like_dom"/>
</dbReference>
<feature type="domain" description="Ig-like" evidence="10">
    <location>
        <begin position="179"/>
        <end position="269"/>
    </location>
</feature>
<evidence type="ECO:0000313" key="12">
    <source>
        <dbReference type="Proteomes" id="UP000812440"/>
    </source>
</evidence>
<evidence type="ECO:0000256" key="8">
    <source>
        <dbReference type="SAM" id="Phobius"/>
    </source>
</evidence>
<evidence type="ECO:0000256" key="3">
    <source>
        <dbReference type="ARBA" id="ARBA00022734"/>
    </source>
</evidence>
<protein>
    <recommendedName>
        <fullName evidence="10">Ig-like domain-containing protein</fullName>
    </recommendedName>
</protein>
<dbReference type="PROSITE" id="PS50835">
    <property type="entry name" value="IG_LIKE"/>
    <property type="match status" value="3"/>
</dbReference>
<dbReference type="PANTHER" id="PTHR12035">
    <property type="entry name" value="SIALIC ACID BINDING IMMUNOGLOBULIN-LIKE LECTIN"/>
    <property type="match status" value="1"/>
</dbReference>
<evidence type="ECO:0000256" key="7">
    <source>
        <dbReference type="ARBA" id="ARBA00038361"/>
    </source>
</evidence>
<dbReference type="SMART" id="SM00408">
    <property type="entry name" value="IGc2"/>
    <property type="match status" value="2"/>
</dbReference>
<proteinExistence type="inferred from homology"/>
<dbReference type="CDD" id="cd00096">
    <property type="entry name" value="Ig"/>
    <property type="match status" value="1"/>
</dbReference>
<accession>A0A8T2IRW2</accession>
<keyword evidence="5 8" id="KW-1133">Transmembrane helix</keyword>
<dbReference type="SUPFAM" id="SSF48726">
    <property type="entry name" value="Immunoglobulin"/>
    <property type="match status" value="4"/>
</dbReference>
<dbReference type="InterPro" id="IPR003599">
    <property type="entry name" value="Ig_sub"/>
</dbReference>
<dbReference type="Gene3D" id="2.60.40.10">
    <property type="entry name" value="Immunoglobulins"/>
    <property type="match status" value="4"/>
</dbReference>
<dbReference type="Pfam" id="PF13927">
    <property type="entry name" value="Ig_3"/>
    <property type="match status" value="1"/>
</dbReference>
<reference evidence="11" key="1">
    <citation type="thesis" date="2020" institute="ProQuest LLC" country="789 East Eisenhower Parkway, Ann Arbor, MI, USA">
        <title>Comparative Genomics and Chromosome Evolution.</title>
        <authorList>
            <person name="Mudd A.B."/>
        </authorList>
    </citation>
    <scope>NUCLEOTIDE SEQUENCE</scope>
    <source>
        <strain evidence="11">Female2</strain>
        <tissue evidence="11">Blood</tissue>
    </source>
</reference>
<dbReference type="InterPro" id="IPR003598">
    <property type="entry name" value="Ig_sub2"/>
</dbReference>
<feature type="domain" description="Ig-like" evidence="10">
    <location>
        <begin position="93"/>
        <end position="148"/>
    </location>
</feature>
<feature type="signal peptide" evidence="9">
    <location>
        <begin position="1"/>
        <end position="24"/>
    </location>
</feature>
<dbReference type="InterPro" id="IPR051036">
    <property type="entry name" value="SIGLEC"/>
</dbReference>
<dbReference type="OrthoDB" id="5843397at2759"/>
<keyword evidence="12" id="KW-1185">Reference proteome</keyword>
<gene>
    <name evidence="11" type="ORF">GDO86_012235</name>
</gene>
<organism evidence="11 12">
    <name type="scientific">Hymenochirus boettgeri</name>
    <name type="common">Congo dwarf clawed frog</name>
    <dbReference type="NCBI Taxonomy" id="247094"/>
    <lineage>
        <taxon>Eukaryota</taxon>
        <taxon>Metazoa</taxon>
        <taxon>Chordata</taxon>
        <taxon>Craniata</taxon>
        <taxon>Vertebrata</taxon>
        <taxon>Euteleostomi</taxon>
        <taxon>Amphibia</taxon>
        <taxon>Batrachia</taxon>
        <taxon>Anura</taxon>
        <taxon>Pipoidea</taxon>
        <taxon>Pipidae</taxon>
        <taxon>Pipinae</taxon>
        <taxon>Hymenochirus</taxon>
    </lineage>
</organism>
<comment type="caution">
    <text evidence="11">The sequence shown here is derived from an EMBL/GenBank/DDBJ whole genome shotgun (WGS) entry which is preliminary data.</text>
</comment>
<evidence type="ECO:0000256" key="1">
    <source>
        <dbReference type="ARBA" id="ARBA00004479"/>
    </source>
</evidence>
<evidence type="ECO:0000256" key="9">
    <source>
        <dbReference type="SAM" id="SignalP"/>
    </source>
</evidence>
<evidence type="ECO:0000256" key="5">
    <source>
        <dbReference type="ARBA" id="ARBA00022989"/>
    </source>
</evidence>
<feature type="chain" id="PRO_5035863037" description="Ig-like domain-containing protein" evidence="9">
    <location>
        <begin position="25"/>
        <end position="482"/>
    </location>
</feature>
<dbReference type="PANTHER" id="PTHR12035:SF125">
    <property type="entry name" value="SIALIC ACID-BINDING IG-LIKE LECTIN 5"/>
    <property type="match status" value="1"/>
</dbReference>
<dbReference type="InterPro" id="IPR036179">
    <property type="entry name" value="Ig-like_dom_sf"/>
</dbReference>
<keyword evidence="6 8" id="KW-0472">Membrane</keyword>
<dbReference type="GO" id="GO:0007155">
    <property type="term" value="P:cell adhesion"/>
    <property type="evidence" value="ECO:0007669"/>
    <property type="project" value="UniProtKB-KW"/>
</dbReference>
<evidence type="ECO:0000259" key="10">
    <source>
        <dbReference type="PROSITE" id="PS50835"/>
    </source>
</evidence>
<comment type="subcellular location">
    <subcellularLocation>
        <location evidence="1">Membrane</location>
        <topology evidence="1">Single-pass type I membrane protein</topology>
    </subcellularLocation>
</comment>
<keyword evidence="2 8" id="KW-0812">Transmembrane</keyword>
<dbReference type="GO" id="GO:0033691">
    <property type="term" value="F:sialic acid binding"/>
    <property type="evidence" value="ECO:0007669"/>
    <property type="project" value="TreeGrafter"/>
</dbReference>
<comment type="similarity">
    <text evidence="7">Belongs to the immunoglobulin superfamily. SIGLEC (sialic acid binding Ig-like lectin) family.</text>
</comment>
<dbReference type="GO" id="GO:0005886">
    <property type="term" value="C:plasma membrane"/>
    <property type="evidence" value="ECO:0007669"/>
    <property type="project" value="TreeGrafter"/>
</dbReference>
<dbReference type="Pfam" id="PF13895">
    <property type="entry name" value="Ig_2"/>
    <property type="match status" value="1"/>
</dbReference>
<keyword evidence="9" id="KW-0732">Signal</keyword>
<evidence type="ECO:0000313" key="11">
    <source>
        <dbReference type="EMBL" id="KAG8433790.1"/>
    </source>
</evidence>
<dbReference type="Proteomes" id="UP000812440">
    <property type="component" value="Chromosome 7"/>
</dbReference>
<keyword evidence="3" id="KW-0430">Lectin</keyword>